<reference evidence="1" key="2">
    <citation type="journal article" date="2015" name="Data Brief">
        <title>Shoot transcriptome of the giant reed, Arundo donax.</title>
        <authorList>
            <person name="Barrero R.A."/>
            <person name="Guerrero F.D."/>
            <person name="Moolhuijzen P."/>
            <person name="Goolsby J.A."/>
            <person name="Tidwell J."/>
            <person name="Bellgard S.E."/>
            <person name="Bellgard M.I."/>
        </authorList>
    </citation>
    <scope>NUCLEOTIDE SEQUENCE</scope>
    <source>
        <tissue evidence="1">Shoot tissue taken approximately 20 cm above the soil surface</tissue>
    </source>
</reference>
<dbReference type="EMBL" id="GBRH01190035">
    <property type="protein sequence ID" value="JAE07861.1"/>
    <property type="molecule type" value="Transcribed_RNA"/>
</dbReference>
<proteinExistence type="predicted"/>
<reference evidence="1" key="1">
    <citation type="submission" date="2014-09" db="EMBL/GenBank/DDBJ databases">
        <authorList>
            <person name="Magalhaes I.L.F."/>
            <person name="Oliveira U."/>
            <person name="Santos F.R."/>
            <person name="Vidigal T.H.D.A."/>
            <person name="Brescovit A.D."/>
            <person name="Santos A.J."/>
        </authorList>
    </citation>
    <scope>NUCLEOTIDE SEQUENCE</scope>
    <source>
        <tissue evidence="1">Shoot tissue taken approximately 20 cm above the soil surface</tissue>
    </source>
</reference>
<protein>
    <submittedName>
        <fullName evidence="1">Uncharacterized protein</fullName>
    </submittedName>
</protein>
<sequence>MHMLWAVQTRGLERNLWILMILVLRLKA</sequence>
<dbReference type="AlphaFoldDB" id="A0A0A9FCJ4"/>
<evidence type="ECO:0000313" key="1">
    <source>
        <dbReference type="EMBL" id="JAE07861.1"/>
    </source>
</evidence>
<organism evidence="1">
    <name type="scientific">Arundo donax</name>
    <name type="common">Giant reed</name>
    <name type="synonym">Donax arundinaceus</name>
    <dbReference type="NCBI Taxonomy" id="35708"/>
    <lineage>
        <taxon>Eukaryota</taxon>
        <taxon>Viridiplantae</taxon>
        <taxon>Streptophyta</taxon>
        <taxon>Embryophyta</taxon>
        <taxon>Tracheophyta</taxon>
        <taxon>Spermatophyta</taxon>
        <taxon>Magnoliopsida</taxon>
        <taxon>Liliopsida</taxon>
        <taxon>Poales</taxon>
        <taxon>Poaceae</taxon>
        <taxon>PACMAD clade</taxon>
        <taxon>Arundinoideae</taxon>
        <taxon>Arundineae</taxon>
        <taxon>Arundo</taxon>
    </lineage>
</organism>
<name>A0A0A9FCJ4_ARUDO</name>
<accession>A0A0A9FCJ4</accession>